<proteinExistence type="predicted"/>
<sequence length="440" mass="49631">MRKILPEIEEILSEKGLFSRWLMVEKALANAQAALDIIPQKAAEDISANAKVECLELEKYNEIYEKTGHPMVSLLRLLEKAAGEESGQYIHLGATTQDIIDTGMVLALKEMLERTEEKLCSILTSVCNLAEKYADTPMMGRTHNIQALPITFGYKAAVWGGELGRCLDRIKESKERVLVLQLSGAVGSMVSFGENGAQIQRLMAQKLKLNVPDICWHACRDRYVEFANDMAYIGGALARIANEVYLLMGTEFGELSEYWGEGRVGSSTMPHKVNPTSTQHMQAKATHLRYHSAQIAELSLVDHERNMQHFIGERKLMEEICIYAAELLDRGDELLETLVVNTDKMKENIALLGGLTQSEHVMLALGKKIGKQHAHHIINEIAVRSFKEKKNFEEELCKDKRVNCVLIPEEIHDLLDPMEYIGKCPEMARQEVEILRKKIQ</sequence>
<dbReference type="Gene3D" id="1.10.275.10">
    <property type="entry name" value="Fumarase/aspartase (N-terminal domain)"/>
    <property type="match status" value="1"/>
</dbReference>
<dbReference type="Pfam" id="PF00206">
    <property type="entry name" value="Lyase_1"/>
    <property type="match status" value="1"/>
</dbReference>
<dbReference type="EC" id="5.5.1.2" evidence="4"/>
<dbReference type="GO" id="GO:0004018">
    <property type="term" value="F:N6-(1,2-dicarboxyethyl)AMP AMP-lyase (fumarate-forming) activity"/>
    <property type="evidence" value="ECO:0007669"/>
    <property type="project" value="TreeGrafter"/>
</dbReference>
<dbReference type="OrthoDB" id="9768878at2"/>
<accession>A0A173V9B1</accession>
<reference evidence="4 5" key="1">
    <citation type="submission" date="2015-09" db="EMBL/GenBank/DDBJ databases">
        <authorList>
            <consortium name="Pathogen Informatics"/>
        </authorList>
    </citation>
    <scope>NUCLEOTIDE SEQUENCE [LARGE SCALE GENOMIC DNA]</scope>
    <source>
        <strain evidence="4 5">2789STDY5608891</strain>
    </source>
</reference>
<dbReference type="GeneID" id="97392363"/>
<dbReference type="InterPro" id="IPR019468">
    <property type="entry name" value="AdenyloSucc_lyase_C"/>
</dbReference>
<evidence type="ECO:0000256" key="2">
    <source>
        <dbReference type="ARBA" id="ARBA00023239"/>
    </source>
</evidence>
<evidence type="ECO:0000256" key="1">
    <source>
        <dbReference type="ARBA" id="ARBA00022605"/>
    </source>
</evidence>
<dbReference type="SMART" id="SM00998">
    <property type="entry name" value="ADSL_C"/>
    <property type="match status" value="1"/>
</dbReference>
<dbReference type="GO" id="GO:0005829">
    <property type="term" value="C:cytosol"/>
    <property type="evidence" value="ECO:0007669"/>
    <property type="project" value="TreeGrafter"/>
</dbReference>
<dbReference type="GO" id="GO:0047472">
    <property type="term" value="F:3-carboxy-cis,cis-muconate cycloisomerase activity"/>
    <property type="evidence" value="ECO:0007669"/>
    <property type="project" value="UniProtKB-EC"/>
</dbReference>
<keyword evidence="1" id="KW-0028">Amino-acid biosynthesis</keyword>
<dbReference type="InterPro" id="IPR022761">
    <property type="entry name" value="Fumarate_lyase_N"/>
</dbReference>
<dbReference type="GO" id="GO:0008652">
    <property type="term" value="P:amino acid biosynthetic process"/>
    <property type="evidence" value="ECO:0007669"/>
    <property type="project" value="UniProtKB-KW"/>
</dbReference>
<dbReference type="PRINTS" id="PR00149">
    <property type="entry name" value="FUMRATELYASE"/>
</dbReference>
<dbReference type="PROSITE" id="PS00163">
    <property type="entry name" value="FUMARATE_LYASES"/>
    <property type="match status" value="1"/>
</dbReference>
<keyword evidence="2" id="KW-0456">Lyase</keyword>
<dbReference type="InterPro" id="IPR024083">
    <property type="entry name" value="Fumarase/histidase_N"/>
</dbReference>
<dbReference type="Gene3D" id="1.10.40.30">
    <property type="entry name" value="Fumarase/aspartase (C-terminal domain)"/>
    <property type="match status" value="1"/>
</dbReference>
<evidence type="ECO:0000313" key="4">
    <source>
        <dbReference type="EMBL" id="CUN23266.1"/>
    </source>
</evidence>
<dbReference type="EMBL" id="CYYA01000023">
    <property type="protein sequence ID" value="CUN23266.1"/>
    <property type="molecule type" value="Genomic_DNA"/>
</dbReference>
<name>A0A173V9B1_EUBRA</name>
<keyword evidence="4" id="KW-0413">Isomerase</keyword>
<evidence type="ECO:0000313" key="5">
    <source>
        <dbReference type="Proteomes" id="UP000095492"/>
    </source>
</evidence>
<dbReference type="InterPro" id="IPR020557">
    <property type="entry name" value="Fumarate_lyase_CS"/>
</dbReference>
<dbReference type="GO" id="GO:0044208">
    <property type="term" value="P:'de novo' AMP biosynthetic process"/>
    <property type="evidence" value="ECO:0007669"/>
    <property type="project" value="TreeGrafter"/>
</dbReference>
<feature type="domain" description="Adenylosuccinate lyase C-terminal" evidence="3">
    <location>
        <begin position="353"/>
        <end position="432"/>
    </location>
</feature>
<dbReference type="AlphaFoldDB" id="A0A173V9B1"/>
<dbReference type="Gene3D" id="1.20.200.10">
    <property type="entry name" value="Fumarase/aspartase (Central domain)"/>
    <property type="match status" value="1"/>
</dbReference>
<dbReference type="InterPro" id="IPR008948">
    <property type="entry name" value="L-Aspartase-like"/>
</dbReference>
<dbReference type="CDD" id="cd01597">
    <property type="entry name" value="pCLME"/>
    <property type="match status" value="1"/>
</dbReference>
<dbReference type="PANTHER" id="PTHR43172">
    <property type="entry name" value="ADENYLOSUCCINATE LYASE"/>
    <property type="match status" value="1"/>
</dbReference>
<dbReference type="Pfam" id="PF10397">
    <property type="entry name" value="ADSL_C"/>
    <property type="match status" value="1"/>
</dbReference>
<dbReference type="SUPFAM" id="SSF48557">
    <property type="entry name" value="L-aspartase-like"/>
    <property type="match status" value="1"/>
</dbReference>
<gene>
    <name evidence="4" type="primary">pcaB</name>
    <name evidence="4" type="ORF">ERS852448_02628</name>
</gene>
<dbReference type="PRINTS" id="PR00145">
    <property type="entry name" value="ARGSUCLYASE"/>
</dbReference>
<evidence type="ECO:0000259" key="3">
    <source>
        <dbReference type="SMART" id="SM00998"/>
    </source>
</evidence>
<dbReference type="GO" id="GO:0070626">
    <property type="term" value="F:(S)-2-(5-amino-1-(5-phospho-D-ribosyl)imidazole-4-carboxamido) succinate lyase (fumarate-forming) activity"/>
    <property type="evidence" value="ECO:0007669"/>
    <property type="project" value="TreeGrafter"/>
</dbReference>
<organism evidence="4 5">
    <name type="scientific">Eubacterium ramulus</name>
    <dbReference type="NCBI Taxonomy" id="39490"/>
    <lineage>
        <taxon>Bacteria</taxon>
        <taxon>Bacillati</taxon>
        <taxon>Bacillota</taxon>
        <taxon>Clostridia</taxon>
        <taxon>Eubacteriales</taxon>
        <taxon>Eubacteriaceae</taxon>
        <taxon>Eubacterium</taxon>
    </lineage>
</organism>
<dbReference type="RefSeq" id="WP_055290914.1">
    <property type="nucleotide sequence ID" value="NZ_CP173382.1"/>
</dbReference>
<dbReference type="Proteomes" id="UP000095492">
    <property type="component" value="Unassembled WGS sequence"/>
</dbReference>
<dbReference type="InterPro" id="IPR000362">
    <property type="entry name" value="Fumarate_lyase_fam"/>
</dbReference>
<dbReference type="PANTHER" id="PTHR43172:SF1">
    <property type="entry name" value="ADENYLOSUCCINATE LYASE"/>
    <property type="match status" value="1"/>
</dbReference>
<protein>
    <submittedName>
        <fullName evidence="4">3-carboxy-cis,cis-muconate cycloisomerase</fullName>
        <ecNumber evidence="4">5.5.1.2</ecNumber>
    </submittedName>
</protein>
<dbReference type="STRING" id="39490.ERS852448_02628"/>